<evidence type="ECO:0000313" key="8">
    <source>
        <dbReference type="EMBL" id="MBA2883012.1"/>
    </source>
</evidence>
<dbReference type="EMBL" id="JACDUS010000015">
    <property type="protein sequence ID" value="MBA2883012.1"/>
    <property type="molecule type" value="Genomic_DNA"/>
</dbReference>
<evidence type="ECO:0000256" key="4">
    <source>
        <dbReference type="ARBA" id="ARBA00022912"/>
    </source>
</evidence>
<evidence type="ECO:0000256" key="2">
    <source>
        <dbReference type="ARBA" id="ARBA00013064"/>
    </source>
</evidence>
<dbReference type="InterPro" id="IPR036196">
    <property type="entry name" value="Ptyr_pPase_sf"/>
</dbReference>
<dbReference type="InterPro" id="IPR017867">
    <property type="entry name" value="Tyr_phospatase_low_mol_wt"/>
</dbReference>
<proteinExistence type="inferred from homology"/>
<accession>A0A7W0CC26</accession>
<feature type="active site" evidence="6">
    <location>
        <position position="416"/>
    </location>
</feature>
<dbReference type="PANTHER" id="PTHR11717:SF31">
    <property type="entry name" value="LOW MOLECULAR WEIGHT PROTEIN-TYROSINE-PHOSPHATASE ETP-RELATED"/>
    <property type="match status" value="1"/>
</dbReference>
<evidence type="ECO:0000259" key="7">
    <source>
        <dbReference type="SMART" id="SM00226"/>
    </source>
</evidence>
<dbReference type="PANTHER" id="PTHR11717">
    <property type="entry name" value="LOW MOLECULAR WEIGHT PROTEIN TYROSINE PHOSPHATASE"/>
    <property type="match status" value="1"/>
</dbReference>
<comment type="caution">
    <text evidence="8">The sequence shown here is derived from an EMBL/GenBank/DDBJ whole genome shotgun (WGS) entry which is preliminary data.</text>
</comment>
<organism evidence="8 9">
    <name type="scientific">Desulfosalsimonas propionicica</name>
    <dbReference type="NCBI Taxonomy" id="332175"/>
    <lineage>
        <taxon>Bacteria</taxon>
        <taxon>Pseudomonadati</taxon>
        <taxon>Thermodesulfobacteriota</taxon>
        <taxon>Desulfobacteria</taxon>
        <taxon>Desulfobacterales</taxon>
        <taxon>Desulfosalsimonadaceae</taxon>
        <taxon>Desulfosalsimonas</taxon>
    </lineage>
</organism>
<comment type="similarity">
    <text evidence="1">Belongs to the low molecular weight phosphotyrosine protein phosphatase family.</text>
</comment>
<reference evidence="8 9" key="1">
    <citation type="submission" date="2020-07" db="EMBL/GenBank/DDBJ databases">
        <title>Genomic Encyclopedia of Type Strains, Phase IV (KMG-IV): sequencing the most valuable type-strain genomes for metagenomic binning, comparative biology and taxonomic classification.</title>
        <authorList>
            <person name="Goeker M."/>
        </authorList>
    </citation>
    <scope>NUCLEOTIDE SEQUENCE [LARGE SCALE GENOMIC DNA]</scope>
    <source>
        <strain evidence="8 9">DSM 17721</strain>
    </source>
</reference>
<protein>
    <recommendedName>
        <fullName evidence="2">protein-tyrosine-phosphatase</fullName>
        <ecNumber evidence="2">3.1.3.48</ecNumber>
    </recommendedName>
</protein>
<keyword evidence="4" id="KW-0904">Protein phosphatase</keyword>
<dbReference type="RefSeq" id="WP_181552631.1">
    <property type="nucleotide sequence ID" value="NZ_JACDUS010000015.1"/>
</dbReference>
<dbReference type="SUPFAM" id="SSF52788">
    <property type="entry name" value="Phosphotyrosine protein phosphatases I"/>
    <property type="match status" value="1"/>
</dbReference>
<evidence type="ECO:0000256" key="5">
    <source>
        <dbReference type="ARBA" id="ARBA00051722"/>
    </source>
</evidence>
<feature type="active site" description="Nucleophile" evidence="6">
    <location>
        <position position="410"/>
    </location>
</feature>
<comment type="catalytic activity">
    <reaction evidence="5">
        <text>O-phospho-L-tyrosyl-[protein] + H2O = L-tyrosyl-[protein] + phosphate</text>
        <dbReference type="Rhea" id="RHEA:10684"/>
        <dbReference type="Rhea" id="RHEA-COMP:10136"/>
        <dbReference type="Rhea" id="RHEA-COMP:20101"/>
        <dbReference type="ChEBI" id="CHEBI:15377"/>
        <dbReference type="ChEBI" id="CHEBI:43474"/>
        <dbReference type="ChEBI" id="CHEBI:46858"/>
        <dbReference type="ChEBI" id="CHEBI:61978"/>
        <dbReference type="EC" id="3.1.3.48"/>
    </reaction>
</comment>
<dbReference type="Pfam" id="PF01451">
    <property type="entry name" value="LMWPc"/>
    <property type="match status" value="1"/>
</dbReference>
<evidence type="ECO:0000256" key="3">
    <source>
        <dbReference type="ARBA" id="ARBA00022801"/>
    </source>
</evidence>
<dbReference type="Gene3D" id="3.20.20.370">
    <property type="entry name" value="Glycoside hydrolase/deacetylase"/>
    <property type="match status" value="1"/>
</dbReference>
<keyword evidence="9" id="KW-1185">Reference proteome</keyword>
<feature type="domain" description="Phosphotyrosine protein phosphatase I" evidence="7">
    <location>
        <begin position="404"/>
        <end position="549"/>
    </location>
</feature>
<dbReference type="SUPFAM" id="SSF88713">
    <property type="entry name" value="Glycoside hydrolase/deacetylase"/>
    <property type="match status" value="1"/>
</dbReference>
<dbReference type="SMART" id="SM00226">
    <property type="entry name" value="LMWPc"/>
    <property type="match status" value="1"/>
</dbReference>
<gene>
    <name evidence="8" type="ORF">HNR65_003369</name>
</gene>
<evidence type="ECO:0000313" key="9">
    <source>
        <dbReference type="Proteomes" id="UP000525298"/>
    </source>
</evidence>
<dbReference type="GO" id="GO:0005975">
    <property type="term" value="P:carbohydrate metabolic process"/>
    <property type="evidence" value="ECO:0007669"/>
    <property type="project" value="InterPro"/>
</dbReference>
<dbReference type="InterPro" id="IPR023485">
    <property type="entry name" value="Ptyr_pPase"/>
</dbReference>
<dbReference type="AlphaFoldDB" id="A0A7W0CC26"/>
<dbReference type="GO" id="GO:0004725">
    <property type="term" value="F:protein tyrosine phosphatase activity"/>
    <property type="evidence" value="ECO:0007669"/>
    <property type="project" value="UniProtKB-EC"/>
</dbReference>
<name>A0A7W0CC26_9BACT</name>
<dbReference type="Proteomes" id="UP000525298">
    <property type="component" value="Unassembled WGS sequence"/>
</dbReference>
<dbReference type="EC" id="3.1.3.48" evidence="2"/>
<dbReference type="InterPro" id="IPR011330">
    <property type="entry name" value="Glyco_hydro/deAcase_b/a-brl"/>
</dbReference>
<dbReference type="PRINTS" id="PR00719">
    <property type="entry name" value="LMWPTPASE"/>
</dbReference>
<keyword evidence="3" id="KW-0378">Hydrolase</keyword>
<feature type="active site" description="Proton donor" evidence="6">
    <location>
        <position position="523"/>
    </location>
</feature>
<sequence>MKLVVTIDTEEDNQGRYSAVDNPVKNIERLPALQKLFDKYGIRPTYLISYPVASSSKSVAALNEILAGGSCEIGMHCHPWNTPPFHPNEPVAKRDTMLCNLDENLVHAKLGFHHETIQKNFGITPVSFRAGRFGFGPAVAKSLLHLNYRVDSSVTPFVSWEKHYGPDFTNFFPDIFRFSAHGLAYKEEKGPLLEVPVTIGFLQNDFAAANQRHKALEKPFAGRLHILGILGSLGLLNKLWLSPEVASAKEMIRLARKMEEKQYPLINLTFHSTSLRPGSGQFVKNSHDEFLFFEKLSTFLNHVYDAGWDSLTLAELDGNMDLYTEKPESLQNLSNYSRPAAIHARTEYAAPGSEGCGFDGGLHQQIKSLFPRSLKRKSKTGFQNVLQSAGYRWSRKRNAMKKADHIVFVCKGNICRSVFAEHALKNMLPRTGIKVESCGLDVDRQTPSPQEAVEAAGKFGVDLRGQLSKRLENCNLQNADLIVAMEYDQIGRLTGLYPEYRNKTVLLREFAPFPVNVVCNINDPYGLEPKEFARCFGLINKSLRGLISRTKLKQ</sequence>
<evidence type="ECO:0000256" key="1">
    <source>
        <dbReference type="ARBA" id="ARBA00011063"/>
    </source>
</evidence>
<dbReference type="Gene3D" id="3.40.50.2300">
    <property type="match status" value="1"/>
</dbReference>
<dbReference type="InterPro" id="IPR050438">
    <property type="entry name" value="LMW_PTPase"/>
</dbReference>
<evidence type="ECO:0000256" key="6">
    <source>
        <dbReference type="PIRSR" id="PIRSR617867-1"/>
    </source>
</evidence>